<dbReference type="AlphaFoldDB" id="A0A7W2EE60"/>
<dbReference type="PANTHER" id="PTHR36529">
    <property type="entry name" value="SLL1095 PROTEIN"/>
    <property type="match status" value="1"/>
</dbReference>
<keyword evidence="2" id="KW-1185">Reference proteome</keyword>
<dbReference type="Pfam" id="PF09837">
    <property type="entry name" value="DUF2064"/>
    <property type="match status" value="1"/>
</dbReference>
<gene>
    <name evidence="1" type="ORF">H3H36_02310</name>
</gene>
<dbReference type="SUPFAM" id="SSF53448">
    <property type="entry name" value="Nucleotide-diphospho-sugar transferases"/>
    <property type="match status" value="1"/>
</dbReference>
<organism evidence="1 2">
    <name type="scientific">Rugamonas fusca</name>
    <dbReference type="NCBI Taxonomy" id="2758568"/>
    <lineage>
        <taxon>Bacteria</taxon>
        <taxon>Pseudomonadati</taxon>
        <taxon>Pseudomonadota</taxon>
        <taxon>Betaproteobacteria</taxon>
        <taxon>Burkholderiales</taxon>
        <taxon>Oxalobacteraceae</taxon>
        <taxon>Telluria group</taxon>
        <taxon>Rugamonas</taxon>
    </lineage>
</organism>
<dbReference type="RefSeq" id="WP_182213524.1">
    <property type="nucleotide sequence ID" value="NZ_JACEZS010000001.1"/>
</dbReference>
<dbReference type="Gene3D" id="3.90.550.10">
    <property type="entry name" value="Spore Coat Polysaccharide Biosynthesis Protein SpsA, Chain A"/>
    <property type="match status" value="1"/>
</dbReference>
<dbReference type="InterPro" id="IPR029044">
    <property type="entry name" value="Nucleotide-diphossugar_trans"/>
</dbReference>
<dbReference type="InterPro" id="IPR018641">
    <property type="entry name" value="Trfase_1_rSAM/seldom-assoc"/>
</dbReference>
<accession>A0A7W2EE60</accession>
<reference evidence="1 2" key="1">
    <citation type="submission" date="2020-07" db="EMBL/GenBank/DDBJ databases">
        <title>Novel species isolated from subtropical streams in China.</title>
        <authorList>
            <person name="Lu H."/>
        </authorList>
    </citation>
    <scope>NUCLEOTIDE SEQUENCE [LARGE SCALE GENOMIC DNA]</scope>
    <source>
        <strain evidence="1 2">FT3S</strain>
    </source>
</reference>
<name>A0A7W2EE60_9BURK</name>
<dbReference type="EMBL" id="JACEZS010000001">
    <property type="protein sequence ID" value="MBA5604196.1"/>
    <property type="molecule type" value="Genomic_DNA"/>
</dbReference>
<sequence length="225" mass="24096">MKPVRIVVIAKAPLPGLAKTRLIPALGAEGAARLARAMLLHTLEAALAARVGTVELCVTPDPGDAAWATLPVPPVVRWSAQGGGDLGERMARASQRVVDGGEAIMLMGSDCPFLTADRIREAARALRHAKAAMVPTFDGGYALLGLSDFAPSLFDGIAWSTATVASETLERLRRLAWPVVRCQMQHDIDEPADLRHLPDAWRVGPNDVGCGELPPMKHNYEGGRW</sequence>
<protein>
    <submittedName>
        <fullName evidence="1">TIGR04282 family arsenosugar biosynthesis glycosyltransferase</fullName>
    </submittedName>
</protein>
<dbReference type="PANTHER" id="PTHR36529:SF1">
    <property type="entry name" value="GLYCOSYLTRANSFERASE"/>
    <property type="match status" value="1"/>
</dbReference>
<dbReference type="Proteomes" id="UP000566711">
    <property type="component" value="Unassembled WGS sequence"/>
</dbReference>
<evidence type="ECO:0000313" key="2">
    <source>
        <dbReference type="Proteomes" id="UP000566711"/>
    </source>
</evidence>
<dbReference type="NCBIfam" id="TIGR04282">
    <property type="entry name" value="glyco_like_cofC"/>
    <property type="match status" value="1"/>
</dbReference>
<comment type="caution">
    <text evidence="1">The sequence shown here is derived from an EMBL/GenBank/DDBJ whole genome shotgun (WGS) entry which is preliminary data.</text>
</comment>
<keyword evidence="1" id="KW-0808">Transferase</keyword>
<evidence type="ECO:0000313" key="1">
    <source>
        <dbReference type="EMBL" id="MBA5604196.1"/>
    </source>
</evidence>
<proteinExistence type="predicted"/>
<dbReference type="GO" id="GO:0016740">
    <property type="term" value="F:transferase activity"/>
    <property type="evidence" value="ECO:0007669"/>
    <property type="project" value="UniProtKB-KW"/>
</dbReference>